<gene>
    <name evidence="2" type="ORF">LITE_LOCUS29982</name>
</gene>
<feature type="region of interest" description="Disordered" evidence="1">
    <location>
        <begin position="25"/>
        <end position="79"/>
    </location>
</feature>
<evidence type="ECO:0000256" key="1">
    <source>
        <dbReference type="SAM" id="MobiDB-lite"/>
    </source>
</evidence>
<comment type="caution">
    <text evidence="2">The sequence shown here is derived from an EMBL/GenBank/DDBJ whole genome shotgun (WGS) entry which is preliminary data.</text>
</comment>
<dbReference type="SUPFAM" id="SSF52540">
    <property type="entry name" value="P-loop containing nucleoside triphosphate hydrolases"/>
    <property type="match status" value="2"/>
</dbReference>
<reference evidence="2" key="1">
    <citation type="submission" date="2022-08" db="EMBL/GenBank/DDBJ databases">
        <authorList>
            <person name="Gutierrez-Valencia J."/>
        </authorList>
    </citation>
    <scope>NUCLEOTIDE SEQUENCE</scope>
</reference>
<proteinExistence type="predicted"/>
<organism evidence="2 3">
    <name type="scientific">Linum tenue</name>
    <dbReference type="NCBI Taxonomy" id="586396"/>
    <lineage>
        <taxon>Eukaryota</taxon>
        <taxon>Viridiplantae</taxon>
        <taxon>Streptophyta</taxon>
        <taxon>Embryophyta</taxon>
        <taxon>Tracheophyta</taxon>
        <taxon>Spermatophyta</taxon>
        <taxon>Magnoliopsida</taxon>
        <taxon>eudicotyledons</taxon>
        <taxon>Gunneridae</taxon>
        <taxon>Pentapetalae</taxon>
        <taxon>rosids</taxon>
        <taxon>fabids</taxon>
        <taxon>Malpighiales</taxon>
        <taxon>Linaceae</taxon>
        <taxon>Linum</taxon>
    </lineage>
</organism>
<protein>
    <submittedName>
        <fullName evidence="2">Uncharacterized protein</fullName>
    </submittedName>
</protein>
<dbReference type="Proteomes" id="UP001154282">
    <property type="component" value="Unassembled WGS sequence"/>
</dbReference>
<name>A0AAV0MQ50_9ROSI</name>
<dbReference type="AlphaFoldDB" id="A0AAV0MQ50"/>
<evidence type="ECO:0000313" key="3">
    <source>
        <dbReference type="Proteomes" id="UP001154282"/>
    </source>
</evidence>
<keyword evidence="3" id="KW-1185">Reference proteome</keyword>
<dbReference type="Gene3D" id="1.10.238.10">
    <property type="entry name" value="EF-hand"/>
    <property type="match status" value="1"/>
</dbReference>
<accession>A0AAV0MQ50</accession>
<dbReference type="EMBL" id="CAMGYJ010000007">
    <property type="protein sequence ID" value="CAI0448914.1"/>
    <property type="molecule type" value="Genomic_DNA"/>
</dbReference>
<dbReference type="InterPro" id="IPR027417">
    <property type="entry name" value="P-loop_NTPase"/>
</dbReference>
<feature type="compositionally biased region" description="Polar residues" evidence="1">
    <location>
        <begin position="30"/>
        <end position="45"/>
    </location>
</feature>
<sequence>MLDTRLGRLAWSPGLSAHTTLPAAELRGKSQPQANNPTATGQKRNFFSRGPDSLEKEWNLSGSSSAASSDMAGENSATGGRTGVRVVVAGDRFTGKSSLIAAAATESYPENVTHVLPPTHLPADFFPDRVPIIIIDTSAAPWNEAPFKDAAETTSQGNLTLKGFLSEVCICTFSHVVFSSYFLRVTRRKSVDRKKQRSERSVYNCLVFGPENAGKSSMLNALLGR</sequence>
<evidence type="ECO:0000313" key="2">
    <source>
        <dbReference type="EMBL" id="CAI0448914.1"/>
    </source>
</evidence>